<evidence type="ECO:0000256" key="1">
    <source>
        <dbReference type="SAM" id="MobiDB-lite"/>
    </source>
</evidence>
<sequence>MGSLVSKFVFLPPQKYPEINKDETKYIKTRDGSKIPIIWIDPETSRNEQSFQKKSFKRRKHKSIILKDSFRLQFGALNPTIGNTEVQRKRVGSLEQQQIINQLRQNNFNRDKIDKQNQENNQDDGQSQKKKDSFDDNVKTKYENEIDMDELKQNDNDNKDKDKDKNENSNENENLK</sequence>
<reference evidence="2" key="1">
    <citation type="submission" date="2022-10" db="EMBL/GenBank/DDBJ databases">
        <title>Novel sulphate-reducing endosymbionts in the free-living metamonad Anaeramoeba.</title>
        <authorList>
            <person name="Jerlstrom-Hultqvist J."/>
            <person name="Cepicka I."/>
            <person name="Gallot-Lavallee L."/>
            <person name="Salas-Leiva D."/>
            <person name="Curtis B.A."/>
            <person name="Zahonova K."/>
            <person name="Pipaliya S."/>
            <person name="Dacks J."/>
            <person name="Roger A.J."/>
        </authorList>
    </citation>
    <scope>NUCLEOTIDE SEQUENCE</scope>
    <source>
        <strain evidence="2">BMAN</strain>
    </source>
</reference>
<evidence type="ECO:0000313" key="2">
    <source>
        <dbReference type="EMBL" id="KAJ5074058.1"/>
    </source>
</evidence>
<accession>A0A9Q0LJR0</accession>
<organism evidence="2 3">
    <name type="scientific">Anaeramoeba ignava</name>
    <name type="common">Anaerobic marine amoeba</name>
    <dbReference type="NCBI Taxonomy" id="1746090"/>
    <lineage>
        <taxon>Eukaryota</taxon>
        <taxon>Metamonada</taxon>
        <taxon>Anaeramoebidae</taxon>
        <taxon>Anaeramoeba</taxon>
    </lineage>
</organism>
<feature type="region of interest" description="Disordered" evidence="1">
    <location>
        <begin position="105"/>
        <end position="176"/>
    </location>
</feature>
<dbReference type="Proteomes" id="UP001149090">
    <property type="component" value="Unassembled WGS sequence"/>
</dbReference>
<dbReference type="AlphaFoldDB" id="A0A9Q0LJR0"/>
<keyword evidence="3" id="KW-1185">Reference proteome</keyword>
<gene>
    <name evidence="2" type="ORF">M0811_00686</name>
</gene>
<proteinExistence type="predicted"/>
<name>A0A9Q0LJR0_ANAIG</name>
<evidence type="ECO:0000313" key="3">
    <source>
        <dbReference type="Proteomes" id="UP001149090"/>
    </source>
</evidence>
<feature type="compositionally biased region" description="Basic and acidic residues" evidence="1">
    <location>
        <begin position="126"/>
        <end position="176"/>
    </location>
</feature>
<dbReference type="EMBL" id="JAPDFW010000070">
    <property type="protein sequence ID" value="KAJ5074058.1"/>
    <property type="molecule type" value="Genomic_DNA"/>
</dbReference>
<protein>
    <submittedName>
        <fullName evidence="2">Uncharacterized protein</fullName>
    </submittedName>
</protein>
<comment type="caution">
    <text evidence="2">The sequence shown here is derived from an EMBL/GenBank/DDBJ whole genome shotgun (WGS) entry which is preliminary data.</text>
</comment>